<dbReference type="GO" id="GO:0008234">
    <property type="term" value="F:cysteine-type peptidase activity"/>
    <property type="evidence" value="ECO:0007669"/>
    <property type="project" value="InterPro"/>
</dbReference>
<evidence type="ECO:0000256" key="3">
    <source>
        <dbReference type="ARBA" id="ARBA00022801"/>
    </source>
</evidence>
<dbReference type="Gene3D" id="3.40.395.10">
    <property type="entry name" value="Adenoviral Proteinase, Chain A"/>
    <property type="match status" value="1"/>
</dbReference>
<dbReference type="SUPFAM" id="SSF47095">
    <property type="entry name" value="HMG-box"/>
    <property type="match status" value="1"/>
</dbReference>
<sequence>MKSMGGKQPKGGYMYFYMDECKRMKEDDTHSDVRLKWNSMSDAQKEPYITLSRNDSKEYKEWRKAHEKKLNVLSEMGFGSLIGVNDRPIQRELCRSLMEQFDVKQCIAKYGDYSFPLGVSIAAAVLGVQNKGKSVVEVYRSKNWKALASKYGLNHKVTYAEVEEDIKSGSYRGDELKARVLLYLAGIFLCPTGDTSTNKDNMKLICDEGLKGEFNWAGYVHSRLIESIITFQKGSHRYLKGCIAILEVALFDYWSGCDSLSAYERRGVARIRAWGKEEVVRVMAKLKVDRPRKLEMDVEEAEEREVDMVGGVDDGQGDYGQGKQSKFDILMNKMKVEGKIDVLVKKVEVLSGEVNMLTGGKIDGVVKEGEIKEMKSYVEKKYDELRKFEEEKIEEEEKMEEMRRKDVTNIYTSESVIDAYLDSECPAPQKKKQKVVKADIPIGIEPVEAAICDYLWNSELESGYTVISMGNQYAQVSDIATLKPMEWVGSVVIDLLAWTICYDSKKSGRMIGYIPYHLAKQTLDNNGNVEGIASFWGAMLPNYMKFTNCEKIMITINYNNSHWYLLVLDMKKCVGTVYDSLFKSEAAKQRVKDAKRLMKILDSYNEKHIWVEACGSLGKVSLQRFKFVEHKMTEQLNGYDCGIYVMMWMESIGSSGATGDFKRTHRFRRIPAFITVTIRYSASTPKMAPKCKCQTRGSSQPSSSQPTSSEDIRSFDTENFRSDAEKERWQRSFKVRKIRPERVIDLGFLFDDVDIQAVNEDDDEDYDDDDPNKYIVSATPPSRKLVIFDVNGVLAYIPRHPEGVILRNGLCEFMQFCTQNFVVAIWSSNMRHNIDRVLDKLRSFSDHFLFVWDQRKCKTTNKFTYCKDLNDVWNKFTDFNVLNTLLVDDSPRKMIHNPINNYICPHSFDAASHSDDDALNKGGTIREYLENLLKAPNVPDFVSDNPFPSD</sequence>
<dbReference type="CDD" id="cd00084">
    <property type="entry name" value="HMG-box_SF"/>
    <property type="match status" value="1"/>
</dbReference>
<organism evidence="10 11">
    <name type="scientific">Hibiscus syriacus</name>
    <name type="common">Rose of Sharon</name>
    <dbReference type="NCBI Taxonomy" id="106335"/>
    <lineage>
        <taxon>Eukaryota</taxon>
        <taxon>Viridiplantae</taxon>
        <taxon>Streptophyta</taxon>
        <taxon>Embryophyta</taxon>
        <taxon>Tracheophyta</taxon>
        <taxon>Spermatophyta</taxon>
        <taxon>Magnoliopsida</taxon>
        <taxon>eudicotyledons</taxon>
        <taxon>Gunneridae</taxon>
        <taxon>Pentapetalae</taxon>
        <taxon>rosids</taxon>
        <taxon>malvids</taxon>
        <taxon>Malvales</taxon>
        <taxon>Malvaceae</taxon>
        <taxon>Malvoideae</taxon>
        <taxon>Hibiscus</taxon>
    </lineage>
</organism>
<dbReference type="SUPFAM" id="SSF54001">
    <property type="entry name" value="Cysteine proteinases"/>
    <property type="match status" value="1"/>
</dbReference>
<accession>A0A6A3A6T8</accession>
<dbReference type="SMART" id="SM00577">
    <property type="entry name" value="CPDc"/>
    <property type="match status" value="1"/>
</dbReference>
<dbReference type="InterPro" id="IPR004274">
    <property type="entry name" value="FCP1_dom"/>
</dbReference>
<feature type="compositionally biased region" description="Low complexity" evidence="6">
    <location>
        <begin position="698"/>
        <end position="709"/>
    </location>
</feature>
<evidence type="ECO:0000259" key="8">
    <source>
        <dbReference type="PROSITE" id="PS50600"/>
    </source>
</evidence>
<evidence type="ECO:0000256" key="2">
    <source>
        <dbReference type="ARBA" id="ARBA00022670"/>
    </source>
</evidence>
<evidence type="ECO:0000256" key="4">
    <source>
        <dbReference type="PROSITE-ProRule" id="PRU00267"/>
    </source>
</evidence>
<dbReference type="GO" id="GO:0003677">
    <property type="term" value="F:DNA binding"/>
    <property type="evidence" value="ECO:0007669"/>
    <property type="project" value="UniProtKB-UniRule"/>
</dbReference>
<comment type="caution">
    <text evidence="10">The sequence shown here is derived from an EMBL/GenBank/DDBJ whole genome shotgun (WGS) entry which is preliminary data.</text>
</comment>
<keyword evidence="11" id="KW-1185">Reference proteome</keyword>
<protein>
    <recommendedName>
        <fullName evidence="12">Ubiquitin-like protease family profile domain-containing protein</fullName>
    </recommendedName>
</protein>
<feature type="coiled-coil region" evidence="5">
    <location>
        <begin position="371"/>
        <end position="405"/>
    </location>
</feature>
<evidence type="ECO:0000313" key="10">
    <source>
        <dbReference type="EMBL" id="KAE8698829.1"/>
    </source>
</evidence>
<dbReference type="InterPro" id="IPR038765">
    <property type="entry name" value="Papain-like_cys_pep_sf"/>
</dbReference>
<evidence type="ECO:0008006" key="12">
    <source>
        <dbReference type="Google" id="ProtNLM"/>
    </source>
</evidence>
<dbReference type="Proteomes" id="UP000436088">
    <property type="component" value="Unassembled WGS sequence"/>
</dbReference>
<comment type="similarity">
    <text evidence="1">Belongs to the peptidase C48 family.</text>
</comment>
<dbReference type="InterPro" id="IPR023214">
    <property type="entry name" value="HAD_sf"/>
</dbReference>
<dbReference type="PROSITE" id="PS50600">
    <property type="entry name" value="ULP_PROTEASE"/>
    <property type="match status" value="1"/>
</dbReference>
<dbReference type="InterPro" id="IPR009071">
    <property type="entry name" value="HMG_box_dom"/>
</dbReference>
<dbReference type="Pfam" id="PF02902">
    <property type="entry name" value="Peptidase_C48"/>
    <property type="match status" value="1"/>
</dbReference>
<dbReference type="InterPro" id="IPR050365">
    <property type="entry name" value="TIM50"/>
</dbReference>
<dbReference type="AlphaFoldDB" id="A0A6A3A6T8"/>
<dbReference type="EMBL" id="VEPZ02001044">
    <property type="protein sequence ID" value="KAE8698829.1"/>
    <property type="molecule type" value="Genomic_DNA"/>
</dbReference>
<dbReference type="Gene3D" id="1.10.30.10">
    <property type="entry name" value="High mobility group box domain"/>
    <property type="match status" value="1"/>
</dbReference>
<evidence type="ECO:0000256" key="5">
    <source>
        <dbReference type="SAM" id="Coils"/>
    </source>
</evidence>
<dbReference type="GO" id="GO:0006508">
    <property type="term" value="P:proteolysis"/>
    <property type="evidence" value="ECO:0007669"/>
    <property type="project" value="UniProtKB-KW"/>
</dbReference>
<dbReference type="SUPFAM" id="SSF56784">
    <property type="entry name" value="HAD-like"/>
    <property type="match status" value="1"/>
</dbReference>
<dbReference type="InterPro" id="IPR003653">
    <property type="entry name" value="Peptidase_C48_C"/>
</dbReference>
<evidence type="ECO:0000259" key="9">
    <source>
        <dbReference type="PROSITE" id="PS50969"/>
    </source>
</evidence>
<feature type="region of interest" description="Disordered" evidence="6">
    <location>
        <begin position="688"/>
        <end position="717"/>
    </location>
</feature>
<proteinExistence type="inferred from homology"/>
<feature type="DNA-binding region" description="HMG box" evidence="4">
    <location>
        <begin position="6"/>
        <end position="67"/>
    </location>
</feature>
<keyword evidence="4" id="KW-0238">DNA-binding</keyword>
<feature type="domain" description="HMG box" evidence="7">
    <location>
        <begin position="6"/>
        <end position="67"/>
    </location>
</feature>
<evidence type="ECO:0000259" key="7">
    <source>
        <dbReference type="PROSITE" id="PS50118"/>
    </source>
</evidence>
<evidence type="ECO:0000256" key="1">
    <source>
        <dbReference type="ARBA" id="ARBA00005234"/>
    </source>
</evidence>
<evidence type="ECO:0000313" key="11">
    <source>
        <dbReference type="Proteomes" id="UP000436088"/>
    </source>
</evidence>
<name>A0A6A3A6T8_HIBSY</name>
<feature type="domain" description="FCP1 homology" evidence="9">
    <location>
        <begin position="779"/>
        <end position="932"/>
    </location>
</feature>
<keyword evidence="3" id="KW-0378">Hydrolase</keyword>
<dbReference type="InterPro" id="IPR036412">
    <property type="entry name" value="HAD-like_sf"/>
</dbReference>
<gene>
    <name evidence="10" type="ORF">F3Y22_tig00110597pilonHSYRG00920</name>
</gene>
<dbReference type="Pfam" id="PF03031">
    <property type="entry name" value="NIF"/>
    <property type="match status" value="1"/>
</dbReference>
<keyword evidence="4" id="KW-0539">Nucleus</keyword>
<keyword evidence="5" id="KW-0175">Coiled coil</keyword>
<dbReference type="PROSITE" id="PS50118">
    <property type="entry name" value="HMG_BOX_2"/>
    <property type="match status" value="1"/>
</dbReference>
<dbReference type="Gene3D" id="3.40.50.1000">
    <property type="entry name" value="HAD superfamily/HAD-like"/>
    <property type="match status" value="1"/>
</dbReference>
<dbReference type="PANTHER" id="PTHR12210">
    <property type="entry name" value="DULLARD PROTEIN PHOSPHATASE"/>
    <property type="match status" value="1"/>
</dbReference>
<keyword evidence="2" id="KW-0645">Protease</keyword>
<dbReference type="GO" id="GO:0005634">
    <property type="term" value="C:nucleus"/>
    <property type="evidence" value="ECO:0007669"/>
    <property type="project" value="UniProtKB-UniRule"/>
</dbReference>
<dbReference type="PROSITE" id="PS50969">
    <property type="entry name" value="FCP1"/>
    <property type="match status" value="1"/>
</dbReference>
<reference evidence="10" key="1">
    <citation type="submission" date="2019-09" db="EMBL/GenBank/DDBJ databases">
        <title>Draft genome information of white flower Hibiscus syriacus.</title>
        <authorList>
            <person name="Kim Y.-M."/>
        </authorList>
    </citation>
    <scope>NUCLEOTIDE SEQUENCE [LARGE SCALE GENOMIC DNA]</scope>
    <source>
        <strain evidence="10">YM2019G1</strain>
    </source>
</reference>
<dbReference type="InterPro" id="IPR036910">
    <property type="entry name" value="HMG_box_dom_sf"/>
</dbReference>
<evidence type="ECO:0000256" key="6">
    <source>
        <dbReference type="SAM" id="MobiDB-lite"/>
    </source>
</evidence>
<feature type="domain" description="Ubiquitin-like protease family profile" evidence="8">
    <location>
        <begin position="472"/>
        <end position="652"/>
    </location>
</feature>